<evidence type="ECO:0000256" key="8">
    <source>
        <dbReference type="HAMAP-Rule" id="MF_01430"/>
    </source>
</evidence>
<feature type="domain" description="POTRA" evidence="10">
    <location>
        <begin position="189"/>
        <end position="277"/>
    </location>
</feature>
<evidence type="ECO:0000256" key="1">
    <source>
        <dbReference type="ARBA" id="ARBA00004370"/>
    </source>
</evidence>
<gene>
    <name evidence="8 11" type="primary">bamA</name>
    <name evidence="11" type="ORF">YBN1229_v1_2944</name>
</gene>
<dbReference type="InterPro" id="IPR039910">
    <property type="entry name" value="D15-like"/>
</dbReference>
<dbReference type="Gene3D" id="2.40.160.50">
    <property type="entry name" value="membrane protein fhac: a member of the omp85/tpsb transporter family"/>
    <property type="match status" value="1"/>
</dbReference>
<keyword evidence="2 8" id="KW-1134">Transmembrane beta strand</keyword>
<dbReference type="EMBL" id="LN829119">
    <property type="protein sequence ID" value="CPR21197.1"/>
    <property type="molecule type" value="Genomic_DNA"/>
</dbReference>
<feature type="domain" description="POTRA" evidence="10">
    <location>
        <begin position="109"/>
        <end position="186"/>
    </location>
</feature>
<dbReference type="PANTHER" id="PTHR12815">
    <property type="entry name" value="SORTING AND ASSEMBLY MACHINERY SAMM50 PROTEIN FAMILY MEMBER"/>
    <property type="match status" value="1"/>
</dbReference>
<dbReference type="KEGG" id="fiy:BN1229_v1_2944"/>
<comment type="similarity">
    <text evidence="8">Belongs to the BamA family.</text>
</comment>
<keyword evidence="3 8" id="KW-0812">Transmembrane</keyword>
<evidence type="ECO:0000256" key="7">
    <source>
        <dbReference type="ARBA" id="ARBA00023237"/>
    </source>
</evidence>
<keyword evidence="4 8" id="KW-0732">Signal</keyword>
<keyword evidence="6 8" id="KW-0472">Membrane</keyword>
<feature type="domain" description="POTRA" evidence="10">
    <location>
        <begin position="41"/>
        <end position="108"/>
    </location>
</feature>
<evidence type="ECO:0000256" key="2">
    <source>
        <dbReference type="ARBA" id="ARBA00022452"/>
    </source>
</evidence>
<dbReference type="PIRSF" id="PIRSF006076">
    <property type="entry name" value="OM_assembly_OMP85"/>
    <property type="match status" value="1"/>
</dbReference>
<evidence type="ECO:0000313" key="11">
    <source>
        <dbReference type="EMBL" id="CPR21197.1"/>
    </source>
</evidence>
<dbReference type="PANTHER" id="PTHR12815:SF23">
    <property type="entry name" value="OUTER MEMBRANE PROTEIN ASSEMBLY FACTOR BAMA"/>
    <property type="match status" value="1"/>
</dbReference>
<organism evidence="11 12">
    <name type="scientific">Candidatus Filomicrobium marinum</name>
    <dbReference type="NCBI Taxonomy" id="1608628"/>
    <lineage>
        <taxon>Bacteria</taxon>
        <taxon>Pseudomonadati</taxon>
        <taxon>Pseudomonadota</taxon>
        <taxon>Alphaproteobacteria</taxon>
        <taxon>Hyphomicrobiales</taxon>
        <taxon>Hyphomicrobiaceae</taxon>
        <taxon>Filomicrobium</taxon>
    </lineage>
</organism>
<dbReference type="RefSeq" id="WP_046478768.1">
    <property type="nucleotide sequence ID" value="NZ_LN829118.1"/>
</dbReference>
<comment type="function">
    <text evidence="8">Part of the outer membrane protein assembly complex, which is involved in assembly and insertion of beta-barrel proteins into the outer membrane.</text>
</comment>
<evidence type="ECO:0000259" key="10">
    <source>
        <dbReference type="PROSITE" id="PS51779"/>
    </source>
</evidence>
<reference evidence="12" key="1">
    <citation type="submission" date="2015-02" db="EMBL/GenBank/DDBJ databases">
        <authorList>
            <person name="Chooi Y.-H."/>
        </authorList>
    </citation>
    <scope>NUCLEOTIDE SEQUENCE [LARGE SCALE GENOMIC DNA]</scope>
    <source>
        <strain evidence="12">strain Y</strain>
    </source>
</reference>
<dbReference type="OrthoDB" id="9803054at2"/>
<evidence type="ECO:0000256" key="4">
    <source>
        <dbReference type="ARBA" id="ARBA00022729"/>
    </source>
</evidence>
<dbReference type="PROSITE" id="PS51779">
    <property type="entry name" value="POTRA"/>
    <property type="match status" value="4"/>
</dbReference>
<dbReference type="GO" id="GO:0043165">
    <property type="term" value="P:Gram-negative-bacterium-type cell outer membrane assembly"/>
    <property type="evidence" value="ECO:0007669"/>
    <property type="project" value="UniProtKB-UniRule"/>
</dbReference>
<keyword evidence="5 8" id="KW-0677">Repeat</keyword>
<dbReference type="InterPro" id="IPR000184">
    <property type="entry name" value="Bac_surfAg_D15"/>
</dbReference>
<dbReference type="HAMAP" id="MF_01430">
    <property type="entry name" value="OM_assembly_BamA"/>
    <property type="match status" value="1"/>
</dbReference>
<feature type="domain" description="POTRA" evidence="10">
    <location>
        <begin position="362"/>
        <end position="435"/>
    </location>
</feature>
<accession>A0A0D6JHW6</accession>
<dbReference type="InterPro" id="IPR023707">
    <property type="entry name" value="OM_assembly_BamA"/>
</dbReference>
<evidence type="ECO:0000313" key="12">
    <source>
        <dbReference type="Proteomes" id="UP000033187"/>
    </source>
</evidence>
<comment type="subunit">
    <text evidence="8">Part of the Bam complex.</text>
</comment>
<dbReference type="GO" id="GO:0009279">
    <property type="term" value="C:cell outer membrane"/>
    <property type="evidence" value="ECO:0007669"/>
    <property type="project" value="UniProtKB-SubCell"/>
</dbReference>
<dbReference type="KEGG" id="fil:BN1229_v1_2973"/>
<dbReference type="InterPro" id="IPR034746">
    <property type="entry name" value="POTRA"/>
</dbReference>
<name>A0A0D6JHW6_9HYPH</name>
<dbReference type="Proteomes" id="UP000033187">
    <property type="component" value="Chromosome 1"/>
</dbReference>
<dbReference type="Pfam" id="PF07244">
    <property type="entry name" value="POTRA"/>
    <property type="match status" value="5"/>
</dbReference>
<sequence>MSQYRIMSLGALRVALSLFLTAFVVISVDAVGFSTPAHAQVVVSEIQVIGNRRVEPETVRSYLKFTTGDVYDAGRVDQSLRALFATGLFADVEIFRDGNVVRVRVEENPVINQVAFEGNSEVDTNTLQAEVQLKPRSIYTRARVQADVQRILDVYSRQGRYAANVEPKIIELEQNRVNLVFEIMEGSATKVKSINFIGNRAFSDAQLRDIISTTQAGWFDFLSGTSIYDPDRMNLDRELLRQYYLKNGYADARVTSANAELDRDGSGFFLTFTVEEGELYHFGNIVIDSSLTGLDAASLSGDLLTYSGDVYNGSLLDKTVERLTLAVAERGFAFARVRPRATPDMYARTIAINYVIDEGPRVYIERINISGNERTKDHVIRREFRLAEGDAFNPLMVDRAEKRLKALGFFKAVDVKRRPGSAPDRVVLDVQVTEQSTGELSFGAGYSTAEGVIGDVSISERNLLGNGQYIRLRVGGSIERAQVDLSFTEPRFLDRNLSAGFDLYHKELDQRDQSGFRSRKSGGQLRLGFPLSEDLWMQTSYSLSRDQIFDVEDDASLAIKDACGDTVLATNRANCGDGTYWTSSAGTMITYDKRNHPTNPTSGYYLQGTADFAGLGGDAEYVRVQAEARGYYPVTENITFVSRVVGGHIEGWGDEDVRVLDQFFRGGETVRGFDRSGFGPRDARTGDALGGKTYWAATAELRFPIPFVPEELGLGGAVFADAGSLFNASQHVKDILGNNLEDDASVRASVGASLLWNSPVGPLRVDFSKVLASEEYDDEQWFRFGASSKF</sequence>
<evidence type="ECO:0000256" key="9">
    <source>
        <dbReference type="NCBIfam" id="TIGR03303"/>
    </source>
</evidence>
<keyword evidence="7 8" id="KW-0998">Cell outer membrane</keyword>
<dbReference type="Gene3D" id="3.10.20.310">
    <property type="entry name" value="membrane protein fhac"/>
    <property type="match status" value="5"/>
</dbReference>
<dbReference type="InterPro" id="IPR010827">
    <property type="entry name" value="BamA/TamA_POTRA"/>
</dbReference>
<evidence type="ECO:0000256" key="6">
    <source>
        <dbReference type="ARBA" id="ARBA00023136"/>
    </source>
</evidence>
<dbReference type="Pfam" id="PF01103">
    <property type="entry name" value="Omp85"/>
    <property type="match status" value="1"/>
</dbReference>
<evidence type="ECO:0000256" key="5">
    <source>
        <dbReference type="ARBA" id="ARBA00022737"/>
    </source>
</evidence>
<dbReference type="AlphaFoldDB" id="A0A0D6JHW6"/>
<proteinExistence type="inferred from homology"/>
<comment type="subcellular location">
    <subcellularLocation>
        <location evidence="8">Cell outer membrane</location>
    </subcellularLocation>
    <subcellularLocation>
        <location evidence="1">Membrane</location>
    </subcellularLocation>
</comment>
<keyword evidence="12" id="KW-1185">Reference proteome</keyword>
<protein>
    <recommendedName>
        <fullName evidence="8 9">Outer membrane protein assembly factor BamA</fullName>
    </recommendedName>
</protein>
<dbReference type="GO" id="GO:0051205">
    <property type="term" value="P:protein insertion into membrane"/>
    <property type="evidence" value="ECO:0007669"/>
    <property type="project" value="UniProtKB-UniRule"/>
</dbReference>
<dbReference type="NCBIfam" id="TIGR03303">
    <property type="entry name" value="OM_YaeT"/>
    <property type="match status" value="1"/>
</dbReference>
<evidence type="ECO:0000256" key="3">
    <source>
        <dbReference type="ARBA" id="ARBA00022692"/>
    </source>
</evidence>